<dbReference type="RefSeq" id="WP_311558594.1">
    <property type="nucleotide sequence ID" value="NZ_JAVREJ010000016.1"/>
</dbReference>
<evidence type="ECO:0000256" key="3">
    <source>
        <dbReference type="ARBA" id="ARBA00022692"/>
    </source>
</evidence>
<evidence type="ECO:0000256" key="5">
    <source>
        <dbReference type="ARBA" id="ARBA00023136"/>
    </source>
</evidence>
<feature type="domain" description="FIST C-domain" evidence="7">
    <location>
        <begin position="235"/>
        <end position="374"/>
    </location>
</feature>
<keyword evidence="3" id="KW-0812">Transmembrane</keyword>
<dbReference type="InterPro" id="IPR016741">
    <property type="entry name" value="UCP018953"/>
</dbReference>
<reference evidence="9" key="1">
    <citation type="submission" date="2023-07" db="EMBL/GenBank/DDBJ databases">
        <title>30 novel species of actinomycetes from the DSMZ collection.</title>
        <authorList>
            <person name="Nouioui I."/>
        </authorList>
    </citation>
    <scope>NUCLEOTIDE SEQUENCE [LARGE SCALE GENOMIC DNA]</scope>
    <source>
        <strain evidence="9">DSM 45834</strain>
    </source>
</reference>
<accession>A0ABU2NHK4</accession>
<dbReference type="Proteomes" id="UP001183202">
    <property type="component" value="Unassembled WGS sequence"/>
</dbReference>
<dbReference type="InterPro" id="IPR013702">
    <property type="entry name" value="FIST_domain_N"/>
</dbReference>
<dbReference type="PANTHER" id="PTHR14939">
    <property type="entry name" value="F-BOX ONLY PROTEIN 22"/>
    <property type="match status" value="1"/>
</dbReference>
<sequence>MSGDPTAGLVPAAPVVPDVGTCRFGDGLAIGPDLEGAAEVALAQALAPLDGIAPDLLCVFVAAGVPARIEAVEAAARQVMSTCGARTTIGATAAGVCADGRGVDHGPAVAVWAATLPGARLRAFRPDARSMPAVDGDARAAALFVDPHTFPLTGFLPHTGALPVVGGLASARGGPGSNRLFLDGEVHAHGAVGLLVAGDVTVGTAVSQGCRPTGPPMTVTRAERNVLYELAGAPALQRLSEVVSAHPLARRRATARGLQLGLVVDEYVDVHPRDAFLVRGILDADEATGAVVVGDVVEVGRTVRFQLRDAGTAAEDLALLLSAPAQGPRGALLFSCAERRALLGSPDRDVRAVRDRLGGAAVAGMVAAGEIGPVGGRNHLHGHSAAVLTFG</sequence>
<dbReference type="Pfam" id="PF08495">
    <property type="entry name" value="FIST"/>
    <property type="match status" value="1"/>
</dbReference>
<keyword evidence="2" id="KW-1003">Cell membrane</keyword>
<evidence type="ECO:0000259" key="6">
    <source>
        <dbReference type="SMART" id="SM00897"/>
    </source>
</evidence>
<dbReference type="PIRSF" id="PIRSF018953">
    <property type="entry name" value="UCP018953"/>
    <property type="match status" value="1"/>
</dbReference>
<keyword evidence="4" id="KW-1133">Transmembrane helix</keyword>
<proteinExistence type="predicted"/>
<dbReference type="InterPro" id="IPR019494">
    <property type="entry name" value="FIST_C"/>
</dbReference>
<name>A0ABU2NHK4_9PSEU</name>
<keyword evidence="5" id="KW-0472">Membrane</keyword>
<keyword evidence="9" id="KW-1185">Reference proteome</keyword>
<evidence type="ECO:0000313" key="8">
    <source>
        <dbReference type="EMBL" id="MDT0352089.1"/>
    </source>
</evidence>
<comment type="caution">
    <text evidence="8">The sequence shown here is derived from an EMBL/GenBank/DDBJ whole genome shotgun (WGS) entry which is preliminary data.</text>
</comment>
<dbReference type="SMART" id="SM01204">
    <property type="entry name" value="FIST_C"/>
    <property type="match status" value="1"/>
</dbReference>
<evidence type="ECO:0000313" key="9">
    <source>
        <dbReference type="Proteomes" id="UP001183202"/>
    </source>
</evidence>
<dbReference type="Pfam" id="PF10442">
    <property type="entry name" value="FIST_C"/>
    <property type="match status" value="1"/>
</dbReference>
<gene>
    <name evidence="8" type="ORF">RM445_21395</name>
</gene>
<dbReference type="SMART" id="SM00897">
    <property type="entry name" value="FIST"/>
    <property type="match status" value="1"/>
</dbReference>
<organism evidence="8 9">
    <name type="scientific">Pseudonocardia charpentierae</name>
    <dbReference type="NCBI Taxonomy" id="3075545"/>
    <lineage>
        <taxon>Bacteria</taxon>
        <taxon>Bacillati</taxon>
        <taxon>Actinomycetota</taxon>
        <taxon>Actinomycetes</taxon>
        <taxon>Pseudonocardiales</taxon>
        <taxon>Pseudonocardiaceae</taxon>
        <taxon>Pseudonocardia</taxon>
    </lineage>
</organism>
<dbReference type="EMBL" id="JAVREJ010000016">
    <property type="protein sequence ID" value="MDT0352089.1"/>
    <property type="molecule type" value="Genomic_DNA"/>
</dbReference>
<evidence type="ECO:0000256" key="1">
    <source>
        <dbReference type="ARBA" id="ARBA00004651"/>
    </source>
</evidence>
<feature type="domain" description="FIST" evidence="6">
    <location>
        <begin position="53"/>
        <end position="234"/>
    </location>
</feature>
<dbReference type="PANTHER" id="PTHR14939:SF5">
    <property type="entry name" value="F-BOX ONLY PROTEIN 22"/>
    <property type="match status" value="1"/>
</dbReference>
<evidence type="ECO:0000256" key="2">
    <source>
        <dbReference type="ARBA" id="ARBA00022475"/>
    </source>
</evidence>
<evidence type="ECO:0000259" key="7">
    <source>
        <dbReference type="SMART" id="SM01204"/>
    </source>
</evidence>
<evidence type="ECO:0000256" key="4">
    <source>
        <dbReference type="ARBA" id="ARBA00022989"/>
    </source>
</evidence>
<protein>
    <submittedName>
        <fullName evidence="8">FIST N-terminal domain-containing protein</fullName>
    </submittedName>
</protein>
<comment type="subcellular location">
    <subcellularLocation>
        <location evidence="1">Cell membrane</location>
        <topology evidence="1">Multi-pass membrane protein</topology>
    </subcellularLocation>
</comment>